<sequence>MENAWKCNRHKINEIIKNSNLDNFVAVAVAVAVAVTLNIYAGCEKKKNEKCLSYGLAVRVSVSQAEDPGSTPGARFLSITNNCDKMICFYTEIVDVGTSAVQKSGPRILMLVIGMAAPNGHDVAN</sequence>
<dbReference type="EnsemblMetazoa" id="GAUT014503-RA">
    <property type="protein sequence ID" value="GAUT014503-PA"/>
    <property type="gene ID" value="GAUT014503"/>
</dbReference>
<reference evidence="2" key="1">
    <citation type="submission" date="2020-05" db="UniProtKB">
        <authorList>
            <consortium name="EnsemblMetazoa"/>
        </authorList>
    </citation>
    <scope>IDENTIFICATION</scope>
    <source>
        <strain evidence="2">TTRI</strain>
    </source>
</reference>
<feature type="transmembrane region" description="Helical" evidence="1">
    <location>
        <begin position="21"/>
        <end position="41"/>
    </location>
</feature>
<evidence type="ECO:0000256" key="1">
    <source>
        <dbReference type="SAM" id="Phobius"/>
    </source>
</evidence>
<name>A0A1A9UT57_GLOAU</name>
<keyword evidence="1" id="KW-1133">Transmembrane helix</keyword>
<dbReference type="AlphaFoldDB" id="A0A1A9UT57"/>
<dbReference type="Proteomes" id="UP000078200">
    <property type="component" value="Unassembled WGS sequence"/>
</dbReference>
<organism evidence="2 3">
    <name type="scientific">Glossina austeni</name>
    <name type="common">Savannah tsetse fly</name>
    <dbReference type="NCBI Taxonomy" id="7395"/>
    <lineage>
        <taxon>Eukaryota</taxon>
        <taxon>Metazoa</taxon>
        <taxon>Ecdysozoa</taxon>
        <taxon>Arthropoda</taxon>
        <taxon>Hexapoda</taxon>
        <taxon>Insecta</taxon>
        <taxon>Pterygota</taxon>
        <taxon>Neoptera</taxon>
        <taxon>Endopterygota</taxon>
        <taxon>Diptera</taxon>
        <taxon>Brachycera</taxon>
        <taxon>Muscomorpha</taxon>
        <taxon>Hippoboscoidea</taxon>
        <taxon>Glossinidae</taxon>
        <taxon>Glossina</taxon>
    </lineage>
</organism>
<keyword evidence="3" id="KW-1185">Reference proteome</keyword>
<keyword evidence="1" id="KW-0472">Membrane</keyword>
<dbReference type="VEuPathDB" id="VectorBase:GAUT014503"/>
<evidence type="ECO:0000313" key="2">
    <source>
        <dbReference type="EnsemblMetazoa" id="GAUT014503-PA"/>
    </source>
</evidence>
<accession>A0A1A9UT57</accession>
<protein>
    <submittedName>
        <fullName evidence="2">Uncharacterized protein</fullName>
    </submittedName>
</protein>
<evidence type="ECO:0000313" key="3">
    <source>
        <dbReference type="Proteomes" id="UP000078200"/>
    </source>
</evidence>
<keyword evidence="1" id="KW-0812">Transmembrane</keyword>
<proteinExistence type="predicted"/>